<dbReference type="AlphaFoldDB" id="A0A1L3I2I7"/>
<name>A0A1L3I2I7_9RHOB</name>
<accession>A0A1L3I2I7</accession>
<dbReference type="STRING" id="1844006.PhaeoP97_00886"/>
<dbReference type="Proteomes" id="UP000183859">
    <property type="component" value="Chromosome"/>
</dbReference>
<protein>
    <recommendedName>
        <fullName evidence="3">YHS domain protein</fullName>
    </recommendedName>
</protein>
<evidence type="ECO:0000313" key="1">
    <source>
        <dbReference type="EMBL" id="APG46316.1"/>
    </source>
</evidence>
<keyword evidence="2" id="KW-1185">Reference proteome</keyword>
<dbReference type="EMBL" id="CP016364">
    <property type="protein sequence ID" value="APG46316.1"/>
    <property type="molecule type" value="Genomic_DNA"/>
</dbReference>
<sequence>MDVTRICSTIITDRSWFAQVRACVRTHIVAIATATAVASAVLLAGVAPSRVQADPALVSASRGVAVGGHDVVAFFQVNSSVLGHPDHAIMWRGAIWRFASTQNQQQFEANPRAYAPQFGGYCAYALSQGYLAPGNPSLWVIADGRLYLLNNANALTAWTAERPALIVAAQGNWPRVLQR</sequence>
<reference evidence="2" key="1">
    <citation type="submission" date="2016-07" db="EMBL/GenBank/DDBJ databases">
        <title>Phaeobacter portensis sp. nov., a tropodithietic acid producing bacterium isolated from a German harbor.</title>
        <authorList>
            <person name="Freese H.M."/>
            <person name="Bunk B."/>
            <person name="Breider S."/>
            <person name="Brinkhoff T."/>
        </authorList>
    </citation>
    <scope>NUCLEOTIDE SEQUENCE [LARGE SCALE GENOMIC DNA]</scope>
    <source>
        <strain evidence="2">P97</strain>
    </source>
</reference>
<evidence type="ECO:0000313" key="2">
    <source>
        <dbReference type="Proteomes" id="UP000183859"/>
    </source>
</evidence>
<organism evidence="1 2">
    <name type="scientific">Phaeobacter porticola</name>
    <dbReference type="NCBI Taxonomy" id="1844006"/>
    <lineage>
        <taxon>Bacteria</taxon>
        <taxon>Pseudomonadati</taxon>
        <taxon>Pseudomonadota</taxon>
        <taxon>Alphaproteobacteria</taxon>
        <taxon>Rhodobacterales</taxon>
        <taxon>Roseobacteraceae</taxon>
        <taxon>Phaeobacter</taxon>
    </lineage>
</organism>
<dbReference type="NCBIfam" id="NF041384">
    <property type="entry name" value="YHS_seleno_dom"/>
    <property type="match status" value="1"/>
</dbReference>
<proteinExistence type="predicted"/>
<dbReference type="KEGG" id="php:PhaeoP97_00886"/>
<gene>
    <name evidence="1" type="ORF">PhaeoP97_00886</name>
</gene>
<evidence type="ECO:0008006" key="3">
    <source>
        <dbReference type="Google" id="ProtNLM"/>
    </source>
</evidence>